<accession>A0A2A2KM96</accession>
<organism evidence="1 2">
    <name type="scientific">Diploscapter pachys</name>
    <dbReference type="NCBI Taxonomy" id="2018661"/>
    <lineage>
        <taxon>Eukaryota</taxon>
        <taxon>Metazoa</taxon>
        <taxon>Ecdysozoa</taxon>
        <taxon>Nematoda</taxon>
        <taxon>Chromadorea</taxon>
        <taxon>Rhabditida</taxon>
        <taxon>Rhabditina</taxon>
        <taxon>Rhabditomorpha</taxon>
        <taxon>Rhabditoidea</taxon>
        <taxon>Rhabditidae</taxon>
        <taxon>Diploscapter</taxon>
    </lineage>
</organism>
<gene>
    <name evidence="1" type="ORF">WR25_06352</name>
</gene>
<dbReference type="AlphaFoldDB" id="A0A2A2KM96"/>
<evidence type="ECO:0000313" key="1">
    <source>
        <dbReference type="EMBL" id="PAV75022.1"/>
    </source>
</evidence>
<keyword evidence="2" id="KW-1185">Reference proteome</keyword>
<comment type="caution">
    <text evidence="1">The sequence shown here is derived from an EMBL/GenBank/DDBJ whole genome shotgun (WGS) entry which is preliminary data.</text>
</comment>
<protein>
    <submittedName>
        <fullName evidence="1">Uncharacterized protein</fullName>
    </submittedName>
</protein>
<reference evidence="1 2" key="1">
    <citation type="journal article" date="2017" name="Curr. Biol.">
        <title>Genome architecture and evolution of a unichromosomal asexual nematode.</title>
        <authorList>
            <person name="Fradin H."/>
            <person name="Zegar C."/>
            <person name="Gutwein M."/>
            <person name="Lucas J."/>
            <person name="Kovtun M."/>
            <person name="Corcoran D."/>
            <person name="Baugh L.R."/>
            <person name="Kiontke K."/>
            <person name="Gunsalus K."/>
            <person name="Fitch D.H."/>
            <person name="Piano F."/>
        </authorList>
    </citation>
    <scope>NUCLEOTIDE SEQUENCE [LARGE SCALE GENOMIC DNA]</scope>
    <source>
        <strain evidence="1">PF1309</strain>
    </source>
</reference>
<name>A0A2A2KM96_9BILA</name>
<evidence type="ECO:0000313" key="2">
    <source>
        <dbReference type="Proteomes" id="UP000218231"/>
    </source>
</evidence>
<sequence length="85" mass="10075">MVEFLSDNTGHGPASCSAHHLRRYDCVYSFNDDSHHDLCDTRLHLVYDDHINTNDNNHINNYNNYNDINYYYYNRSLLRKLSSTS</sequence>
<dbReference type="EMBL" id="LIAE01008224">
    <property type="protein sequence ID" value="PAV75022.1"/>
    <property type="molecule type" value="Genomic_DNA"/>
</dbReference>
<dbReference type="Proteomes" id="UP000218231">
    <property type="component" value="Unassembled WGS sequence"/>
</dbReference>
<proteinExistence type="predicted"/>